<evidence type="ECO:0000256" key="2">
    <source>
        <dbReference type="ARBA" id="ARBA00022692"/>
    </source>
</evidence>
<evidence type="ECO:0000313" key="9">
    <source>
        <dbReference type="Proteomes" id="UP001652503"/>
    </source>
</evidence>
<comment type="subcellular location">
    <subcellularLocation>
        <location evidence="1">Membrane</location>
    </subcellularLocation>
</comment>
<dbReference type="Pfam" id="PF09731">
    <property type="entry name" value="Mitofilin"/>
    <property type="match status" value="1"/>
</dbReference>
<feature type="compositionally biased region" description="Low complexity" evidence="6">
    <location>
        <begin position="26"/>
        <end position="38"/>
    </location>
</feature>
<evidence type="ECO:0000256" key="5">
    <source>
        <dbReference type="SAM" id="Coils"/>
    </source>
</evidence>
<keyword evidence="4 7" id="KW-0472">Membrane</keyword>
<dbReference type="EMBL" id="JAOWLA010000001">
    <property type="protein sequence ID" value="MCV2863184.1"/>
    <property type="molecule type" value="Genomic_DNA"/>
</dbReference>
<name>A0ABT2YWD8_9RHOB</name>
<feature type="region of interest" description="Disordered" evidence="6">
    <location>
        <begin position="1"/>
        <end position="76"/>
    </location>
</feature>
<feature type="coiled-coil region" evidence="5">
    <location>
        <begin position="170"/>
        <end position="254"/>
    </location>
</feature>
<keyword evidence="5" id="KW-0175">Coiled coil</keyword>
<feature type="transmembrane region" description="Helical" evidence="7">
    <location>
        <begin position="77"/>
        <end position="99"/>
    </location>
</feature>
<evidence type="ECO:0000256" key="3">
    <source>
        <dbReference type="ARBA" id="ARBA00022989"/>
    </source>
</evidence>
<keyword evidence="9" id="KW-1185">Reference proteome</keyword>
<dbReference type="RefSeq" id="WP_263719601.1">
    <property type="nucleotide sequence ID" value="NZ_JAOWLA010000001.1"/>
</dbReference>
<dbReference type="Gene3D" id="1.10.287.1490">
    <property type="match status" value="1"/>
</dbReference>
<accession>A0ABT2YWD8</accession>
<evidence type="ECO:0000256" key="4">
    <source>
        <dbReference type="ARBA" id="ARBA00023136"/>
    </source>
</evidence>
<keyword evidence="2 7" id="KW-0812">Transmembrane</keyword>
<dbReference type="Proteomes" id="UP001652503">
    <property type="component" value="Unassembled WGS sequence"/>
</dbReference>
<gene>
    <name evidence="8" type="ORF">OE647_00360</name>
</gene>
<keyword evidence="3 7" id="KW-1133">Transmembrane helix</keyword>
<organism evidence="8 9">
    <name type="scientific">Albidovulum sediminicola</name>
    <dbReference type="NCBI Taxonomy" id="2984331"/>
    <lineage>
        <taxon>Bacteria</taxon>
        <taxon>Pseudomonadati</taxon>
        <taxon>Pseudomonadota</taxon>
        <taxon>Alphaproteobacteria</taxon>
        <taxon>Rhodobacterales</taxon>
        <taxon>Paracoccaceae</taxon>
        <taxon>Albidovulum</taxon>
    </lineage>
</organism>
<sequence length="420" mass="43029">MARKKNSEDPGDAQTPETPDIEDAAPEAPTEAPGAVDEPIVEEPAVEEPAAADMPEERTEEAQVIPEPTGKRGGGGWAGTVLGGAVAAGLGFAAAYYGLPQAQRGPDLQPDLTALKAQLGAQDADMAALETRVGAIAPGATSDDLAALDARVMAALAQAEAARGAVATELSALSQRIDGFEERLALIERAPVSGDGASAAAIQSFEREIATLRAQIEGQKSESAAMEARVAQMATEAESRLGAAEEEASRIRAEAEAEARHGLARAALSHLRAALESGAAIDGALSDLASAGVTVPPELGEQAKGIPTSQLLQTRFESAARDALSASLRETAGEGWLDRATAFLRSQSGARSLTPRAGDDPDAILSRAEAALKAGDIAGAIDEIKALPEAGQTVMAEWIGLADRRRSALSALSALAQDVE</sequence>
<comment type="caution">
    <text evidence="8">The sequence shown here is derived from an EMBL/GenBank/DDBJ whole genome shotgun (WGS) entry which is preliminary data.</text>
</comment>
<dbReference type="InterPro" id="IPR019133">
    <property type="entry name" value="MIC60"/>
</dbReference>
<evidence type="ECO:0000256" key="1">
    <source>
        <dbReference type="ARBA" id="ARBA00004370"/>
    </source>
</evidence>
<evidence type="ECO:0000256" key="7">
    <source>
        <dbReference type="SAM" id="Phobius"/>
    </source>
</evidence>
<reference evidence="8 9" key="1">
    <citation type="submission" date="2022-10" db="EMBL/GenBank/DDBJ databases">
        <title>Defluviimonas sp. nov., isolated from ocean surface water.</title>
        <authorList>
            <person name="He W."/>
            <person name="Wang L."/>
            <person name="Zhang D.-F."/>
        </authorList>
    </citation>
    <scope>NUCLEOTIDE SEQUENCE [LARGE SCALE GENOMIC DNA]</scope>
    <source>
        <strain evidence="8 9">WL0075</strain>
    </source>
</reference>
<evidence type="ECO:0000313" key="8">
    <source>
        <dbReference type="EMBL" id="MCV2863184.1"/>
    </source>
</evidence>
<evidence type="ECO:0000256" key="6">
    <source>
        <dbReference type="SAM" id="MobiDB-lite"/>
    </source>
</evidence>
<proteinExistence type="predicted"/>
<protein>
    <submittedName>
        <fullName evidence="8">Mitofilin family membrane protein</fullName>
    </submittedName>
</protein>